<feature type="domain" description="Lipocalin-like" evidence="2">
    <location>
        <begin position="31"/>
        <end position="150"/>
    </location>
</feature>
<sequence length="164" mass="18707">MKKLLLSLFVLILLATCSSPKTESIQENLAGLWSLKAMDIQDSIGVWHQWNGGMQGYLLYDGLGHGALHLLTKDYEDFDISFNNFDESAPLEALRHLNNSYVYIANYRVLTDEGIVEHERISHSNPGDWGKIVKRKFSFNGDTLILQPVEDENAALRLKWLKEK</sequence>
<evidence type="ECO:0000256" key="1">
    <source>
        <dbReference type="SAM" id="SignalP"/>
    </source>
</evidence>
<dbReference type="AlphaFoldDB" id="A0A7K3WQ13"/>
<accession>A0A7K3WQ13</accession>
<protein>
    <recommendedName>
        <fullName evidence="2">Lipocalin-like domain-containing protein</fullName>
    </recommendedName>
</protein>
<evidence type="ECO:0000313" key="4">
    <source>
        <dbReference type="Proteomes" id="UP000486602"/>
    </source>
</evidence>
<dbReference type="EMBL" id="JAAGVY010000015">
    <property type="protein sequence ID" value="NEN23749.1"/>
    <property type="molecule type" value="Genomic_DNA"/>
</dbReference>
<organism evidence="3 4">
    <name type="scientific">Cryomorpha ignava</name>
    <dbReference type="NCBI Taxonomy" id="101383"/>
    <lineage>
        <taxon>Bacteria</taxon>
        <taxon>Pseudomonadati</taxon>
        <taxon>Bacteroidota</taxon>
        <taxon>Flavobacteriia</taxon>
        <taxon>Flavobacteriales</taxon>
        <taxon>Cryomorphaceae</taxon>
        <taxon>Cryomorpha</taxon>
    </lineage>
</organism>
<name>A0A7K3WQ13_9FLAO</name>
<evidence type="ECO:0000259" key="2">
    <source>
        <dbReference type="Pfam" id="PF13924"/>
    </source>
</evidence>
<dbReference type="Pfam" id="PF13924">
    <property type="entry name" value="Lipocalin_5"/>
    <property type="match status" value="1"/>
</dbReference>
<gene>
    <name evidence="3" type="ORF">G3O08_09575</name>
</gene>
<feature type="signal peptide" evidence="1">
    <location>
        <begin position="1"/>
        <end position="21"/>
    </location>
</feature>
<proteinExistence type="predicted"/>
<dbReference type="Proteomes" id="UP000486602">
    <property type="component" value="Unassembled WGS sequence"/>
</dbReference>
<comment type="caution">
    <text evidence="3">The sequence shown here is derived from an EMBL/GenBank/DDBJ whole genome shotgun (WGS) entry which is preliminary data.</text>
</comment>
<dbReference type="RefSeq" id="WP_163285145.1">
    <property type="nucleotide sequence ID" value="NZ_JAAGVY010000015.1"/>
</dbReference>
<evidence type="ECO:0000313" key="3">
    <source>
        <dbReference type="EMBL" id="NEN23749.1"/>
    </source>
</evidence>
<dbReference type="InterPro" id="IPR024311">
    <property type="entry name" value="Lipocalin-like"/>
</dbReference>
<feature type="chain" id="PRO_5029562125" description="Lipocalin-like domain-containing protein" evidence="1">
    <location>
        <begin position="22"/>
        <end position="164"/>
    </location>
</feature>
<keyword evidence="4" id="KW-1185">Reference proteome</keyword>
<reference evidence="3 4" key="1">
    <citation type="submission" date="2020-02" db="EMBL/GenBank/DDBJ databases">
        <title>Out from the shadows clarifying the taxonomy of the family Cryomorphaceae and related taxa by utilizing the GTDB taxonomic framework.</title>
        <authorList>
            <person name="Bowman J.P."/>
        </authorList>
    </citation>
    <scope>NUCLEOTIDE SEQUENCE [LARGE SCALE GENOMIC DNA]</scope>
    <source>
        <strain evidence="3 4">QSSC 1-22</strain>
    </source>
</reference>
<keyword evidence="1" id="KW-0732">Signal</keyword>